<feature type="region of interest" description="Disordered" evidence="1">
    <location>
        <begin position="218"/>
        <end position="240"/>
    </location>
</feature>
<protein>
    <submittedName>
        <fullName evidence="2">Uncharacterized protein</fullName>
    </submittedName>
</protein>
<dbReference type="EMBL" id="JARBHB010000015">
    <property type="protein sequence ID" value="KAJ8867983.1"/>
    <property type="molecule type" value="Genomic_DNA"/>
</dbReference>
<organism evidence="2 3">
    <name type="scientific">Dryococelus australis</name>
    <dbReference type="NCBI Taxonomy" id="614101"/>
    <lineage>
        <taxon>Eukaryota</taxon>
        <taxon>Metazoa</taxon>
        <taxon>Ecdysozoa</taxon>
        <taxon>Arthropoda</taxon>
        <taxon>Hexapoda</taxon>
        <taxon>Insecta</taxon>
        <taxon>Pterygota</taxon>
        <taxon>Neoptera</taxon>
        <taxon>Polyneoptera</taxon>
        <taxon>Phasmatodea</taxon>
        <taxon>Verophasmatodea</taxon>
        <taxon>Anareolatae</taxon>
        <taxon>Phasmatidae</taxon>
        <taxon>Eurycanthinae</taxon>
        <taxon>Dryococelus</taxon>
    </lineage>
</organism>
<comment type="caution">
    <text evidence="2">The sequence shown here is derived from an EMBL/GenBank/DDBJ whole genome shotgun (WGS) entry which is preliminary data.</text>
</comment>
<name>A0ABQ9G698_9NEOP</name>
<sequence>MVIQQKTQLRATLKVGDSEVYSSPVPDMLTLRNRTFAGCEAIRNTPGLWVRLPRGMGSRCEAYTHVGGGHFDYLIYGDVSIWSVRRRSAVREALGSNPRQGIDVGLSERHLEHPLLYILMCYIVCVWMGVELYSAQHACIQSLASSPAAFPRGVVNTKMAGGEPSGQLHRPPVSYMWKPEFVSESGSRMRAEGSCIQVELMQGFEKCSLDREQPLAARARRPAASSSTTPTCESPGTPPRIETRLPRWEVNYSFPRDNWVRFPAGSLPYYRMKESCWTMALAGGFPRGSPVSHALSFRRCSILTSNAVIGSQDLDLKSRLNISTPLPTNMTLY</sequence>
<gene>
    <name evidence="2" type="ORF">PR048_031792</name>
</gene>
<reference evidence="2 3" key="1">
    <citation type="submission" date="2023-02" db="EMBL/GenBank/DDBJ databases">
        <title>LHISI_Scaffold_Assembly.</title>
        <authorList>
            <person name="Stuart O.P."/>
            <person name="Cleave R."/>
            <person name="Magrath M.J.L."/>
            <person name="Mikheyev A.S."/>
        </authorList>
    </citation>
    <scope>NUCLEOTIDE SEQUENCE [LARGE SCALE GENOMIC DNA]</scope>
    <source>
        <strain evidence="2">Daus_M_001</strain>
        <tissue evidence="2">Leg muscle</tissue>
    </source>
</reference>
<evidence type="ECO:0000256" key="1">
    <source>
        <dbReference type="SAM" id="MobiDB-lite"/>
    </source>
</evidence>
<feature type="compositionally biased region" description="Low complexity" evidence="1">
    <location>
        <begin position="222"/>
        <end position="235"/>
    </location>
</feature>
<keyword evidence="3" id="KW-1185">Reference proteome</keyword>
<accession>A0ABQ9G698</accession>
<proteinExistence type="predicted"/>
<evidence type="ECO:0000313" key="3">
    <source>
        <dbReference type="Proteomes" id="UP001159363"/>
    </source>
</evidence>
<evidence type="ECO:0000313" key="2">
    <source>
        <dbReference type="EMBL" id="KAJ8867983.1"/>
    </source>
</evidence>
<dbReference type="Proteomes" id="UP001159363">
    <property type="component" value="Chromosome 14"/>
</dbReference>